<dbReference type="EMBL" id="UZWD01000022">
    <property type="protein sequence ID" value="VDS04350.1"/>
    <property type="molecule type" value="Genomic_DNA"/>
</dbReference>
<keyword evidence="3" id="KW-1185">Reference proteome</keyword>
<dbReference type="Gene3D" id="2.60.40.1890">
    <property type="entry name" value="PCu(A)C copper chaperone"/>
    <property type="match status" value="1"/>
</dbReference>
<feature type="signal peptide" evidence="1">
    <location>
        <begin position="1"/>
        <end position="24"/>
    </location>
</feature>
<dbReference type="SUPFAM" id="SSF110087">
    <property type="entry name" value="DR1885-like metal-binding protein"/>
    <property type="match status" value="1"/>
</dbReference>
<evidence type="ECO:0008006" key="4">
    <source>
        <dbReference type="Google" id="ProtNLM"/>
    </source>
</evidence>
<evidence type="ECO:0000313" key="2">
    <source>
        <dbReference type="EMBL" id="VDS04350.1"/>
    </source>
</evidence>
<reference evidence="2 3" key="1">
    <citation type="submission" date="2018-12" db="EMBL/GenBank/DDBJ databases">
        <authorList>
            <person name="Criscuolo A."/>
        </authorList>
    </citation>
    <scope>NUCLEOTIDE SEQUENCE [LARGE SCALE GENOMIC DNA]</scope>
    <source>
        <strain evidence="2">ACIP1116281</strain>
    </source>
</reference>
<gene>
    <name evidence="2" type="ORF">DEVEQU_01485</name>
</gene>
<dbReference type="RefSeq" id="WP_126149932.1">
    <property type="nucleotide sequence ID" value="NZ_JBHTMH010000003.1"/>
</dbReference>
<dbReference type="AlphaFoldDB" id="A0A3S4GJE4"/>
<dbReference type="OrthoDB" id="9796962at2"/>
<keyword evidence="1" id="KW-0732">Signal</keyword>
<name>A0A3S4GJE4_9HYPH</name>
<dbReference type="Pfam" id="PF04314">
    <property type="entry name" value="PCuAC"/>
    <property type="match status" value="1"/>
</dbReference>
<organism evidence="2 3">
    <name type="scientific">Devosia equisanguinis</name>
    <dbReference type="NCBI Taxonomy" id="2490941"/>
    <lineage>
        <taxon>Bacteria</taxon>
        <taxon>Pseudomonadati</taxon>
        <taxon>Pseudomonadota</taxon>
        <taxon>Alphaproteobacteria</taxon>
        <taxon>Hyphomicrobiales</taxon>
        <taxon>Devosiaceae</taxon>
        <taxon>Devosia</taxon>
    </lineage>
</organism>
<protein>
    <recommendedName>
        <fullName evidence="4">Copper chaperone PCu(A)C</fullName>
    </recommendedName>
</protein>
<dbReference type="InterPro" id="IPR036182">
    <property type="entry name" value="PCuAC_sf"/>
</dbReference>
<feature type="chain" id="PRO_5018558302" description="Copper chaperone PCu(A)C" evidence="1">
    <location>
        <begin position="25"/>
        <end position="173"/>
    </location>
</feature>
<dbReference type="PANTHER" id="PTHR36302:SF1">
    <property type="entry name" value="COPPER CHAPERONE PCU(A)C"/>
    <property type="match status" value="1"/>
</dbReference>
<dbReference type="InterPro" id="IPR058248">
    <property type="entry name" value="Lxx211020-like"/>
</dbReference>
<dbReference type="PANTHER" id="PTHR36302">
    <property type="entry name" value="BLR7088 PROTEIN"/>
    <property type="match status" value="1"/>
</dbReference>
<proteinExistence type="predicted"/>
<evidence type="ECO:0000256" key="1">
    <source>
        <dbReference type="SAM" id="SignalP"/>
    </source>
</evidence>
<sequence length="173" mass="17789">MLTRIPAFAAALLLTLVPIAPSLAEDARPPAAHHHAAAITVGTLEIENPFTRATLPNAPVGGGFLTITNKGSEDDRLVSVSTDIAKESQIHEMAMSGDVMKMRQLADGLVVPAGETVVLEPGGFHLMFMGLSAAIAEGEAVPVTLVFEKAGSVTVDFVAAGSAATAPAMSHTH</sequence>
<evidence type="ECO:0000313" key="3">
    <source>
        <dbReference type="Proteomes" id="UP000268844"/>
    </source>
</evidence>
<accession>A0A3S4GJE4</accession>
<dbReference type="Proteomes" id="UP000268844">
    <property type="component" value="Unassembled WGS sequence"/>
</dbReference>
<dbReference type="InterPro" id="IPR007410">
    <property type="entry name" value="LpqE-like"/>
</dbReference>